<comment type="caution">
    <text evidence="3">The sequence shown here is derived from an EMBL/GenBank/DDBJ whole genome shotgun (WGS) entry which is preliminary data.</text>
</comment>
<dbReference type="PANTHER" id="PTHR24161">
    <property type="entry name" value="ANK_REP_REGION DOMAIN-CONTAINING PROTEIN-RELATED"/>
    <property type="match status" value="1"/>
</dbReference>
<dbReference type="PANTHER" id="PTHR24161:SF85">
    <property type="entry name" value="PALMITOYLTRANSFERASE HIP14"/>
    <property type="match status" value="1"/>
</dbReference>
<name>A0A3D4VCR5_9BACT</name>
<evidence type="ECO:0000256" key="2">
    <source>
        <dbReference type="PROSITE-ProRule" id="PRU00023"/>
    </source>
</evidence>
<proteinExistence type="predicted"/>
<evidence type="ECO:0000313" key="4">
    <source>
        <dbReference type="Proteomes" id="UP000264071"/>
    </source>
</evidence>
<accession>A0A3D4VCR5</accession>
<organism evidence="3 4">
    <name type="scientific">Gemmatimonas aurantiaca</name>
    <dbReference type="NCBI Taxonomy" id="173480"/>
    <lineage>
        <taxon>Bacteria</taxon>
        <taxon>Pseudomonadati</taxon>
        <taxon>Gemmatimonadota</taxon>
        <taxon>Gemmatimonadia</taxon>
        <taxon>Gemmatimonadales</taxon>
        <taxon>Gemmatimonadaceae</taxon>
        <taxon>Gemmatimonas</taxon>
    </lineage>
</organism>
<dbReference type="AlphaFoldDB" id="A0A3D4VCR5"/>
<evidence type="ECO:0000256" key="1">
    <source>
        <dbReference type="ARBA" id="ARBA00022737"/>
    </source>
</evidence>
<dbReference type="Proteomes" id="UP000264071">
    <property type="component" value="Unassembled WGS sequence"/>
</dbReference>
<dbReference type="PROSITE" id="PS50297">
    <property type="entry name" value="ANK_REP_REGION"/>
    <property type="match status" value="1"/>
</dbReference>
<dbReference type="SMART" id="SM00248">
    <property type="entry name" value="ANK"/>
    <property type="match status" value="2"/>
</dbReference>
<dbReference type="InterPro" id="IPR036770">
    <property type="entry name" value="Ankyrin_rpt-contain_sf"/>
</dbReference>
<dbReference type="Gene3D" id="1.25.40.20">
    <property type="entry name" value="Ankyrin repeat-containing domain"/>
    <property type="match status" value="1"/>
</dbReference>
<dbReference type="Pfam" id="PF12796">
    <property type="entry name" value="Ank_2"/>
    <property type="match status" value="1"/>
</dbReference>
<dbReference type="InterPro" id="IPR002110">
    <property type="entry name" value="Ankyrin_rpt"/>
</dbReference>
<keyword evidence="2" id="KW-0040">ANK repeat</keyword>
<protein>
    <submittedName>
        <fullName evidence="3">Uncharacterized protein</fullName>
    </submittedName>
</protein>
<dbReference type="EMBL" id="DPIY01000010">
    <property type="protein sequence ID" value="HCT58522.1"/>
    <property type="molecule type" value="Genomic_DNA"/>
</dbReference>
<gene>
    <name evidence="3" type="ORF">DGD08_15055</name>
</gene>
<dbReference type="PROSITE" id="PS50088">
    <property type="entry name" value="ANK_REPEAT"/>
    <property type="match status" value="1"/>
</dbReference>
<keyword evidence="1" id="KW-0677">Repeat</keyword>
<evidence type="ECO:0000313" key="3">
    <source>
        <dbReference type="EMBL" id="HCT58522.1"/>
    </source>
</evidence>
<reference evidence="3 4" key="1">
    <citation type="journal article" date="2018" name="Nat. Biotechnol.">
        <title>A standardized bacterial taxonomy based on genome phylogeny substantially revises the tree of life.</title>
        <authorList>
            <person name="Parks D.H."/>
            <person name="Chuvochina M."/>
            <person name="Waite D.W."/>
            <person name="Rinke C."/>
            <person name="Skarshewski A."/>
            <person name="Chaumeil P.A."/>
            <person name="Hugenholtz P."/>
        </authorList>
    </citation>
    <scope>NUCLEOTIDE SEQUENCE [LARGE SCALE GENOMIC DNA]</scope>
    <source>
        <strain evidence="3">UBA8844</strain>
    </source>
</reference>
<sequence>MQMAAWYGRGAAIATMLDHGLPVDTPDPNGGETALHTACYAGHEALVAMLLERGASVHRMDTRYGTTPLVWALHAWLEDGRTPVEAYRAIVHRLLDAGAVADAALAQDERLAGETTLRSRLMQSGTSER</sequence>
<feature type="repeat" description="ANK" evidence="2">
    <location>
        <begin position="30"/>
        <end position="62"/>
    </location>
</feature>
<dbReference type="SUPFAM" id="SSF48403">
    <property type="entry name" value="Ankyrin repeat"/>
    <property type="match status" value="1"/>
</dbReference>